<dbReference type="PANTHER" id="PTHR33204:SF37">
    <property type="entry name" value="HTH-TYPE TRANSCRIPTIONAL REGULATOR YODB"/>
    <property type="match status" value="1"/>
</dbReference>
<name>C5BKH8_TERTT</name>
<dbReference type="Proteomes" id="UP000009080">
    <property type="component" value="Chromosome"/>
</dbReference>
<organism evidence="5 6">
    <name type="scientific">Teredinibacter turnerae (strain ATCC 39867 / T7901)</name>
    <dbReference type="NCBI Taxonomy" id="377629"/>
    <lineage>
        <taxon>Bacteria</taxon>
        <taxon>Pseudomonadati</taxon>
        <taxon>Pseudomonadota</taxon>
        <taxon>Gammaproteobacteria</taxon>
        <taxon>Cellvibrionales</taxon>
        <taxon>Cellvibrionaceae</taxon>
        <taxon>Teredinibacter</taxon>
    </lineage>
</organism>
<dbReference type="Gene3D" id="1.10.10.10">
    <property type="entry name" value="Winged helix-like DNA-binding domain superfamily/Winged helix DNA-binding domain"/>
    <property type="match status" value="1"/>
</dbReference>
<dbReference type="STRING" id="377629.TERTU_4696"/>
<keyword evidence="6" id="KW-1185">Reference proteome</keyword>
<dbReference type="InterPro" id="IPR002577">
    <property type="entry name" value="HTH_HxlR"/>
</dbReference>
<dbReference type="AlphaFoldDB" id="C5BKH8"/>
<evidence type="ECO:0000313" key="5">
    <source>
        <dbReference type="EMBL" id="ACR11490.1"/>
    </source>
</evidence>
<gene>
    <name evidence="5" type="ordered locus">TERTU_4696</name>
</gene>
<evidence type="ECO:0000256" key="2">
    <source>
        <dbReference type="ARBA" id="ARBA00023125"/>
    </source>
</evidence>
<dbReference type="InterPro" id="IPR036388">
    <property type="entry name" value="WH-like_DNA-bd_sf"/>
</dbReference>
<sequence>MTELPNLTEDDFFRSPCPLACALDIVGDRWSLVILRDLMFFQKSVFNDFLTSPEKISTNILTDRLKRLEGLGLIQRNQYQAKPPRYKYELTEFGQTLRPVMAELVRWGQTHLSKQSPLSEAQLRGTTTST</sequence>
<evidence type="ECO:0000256" key="3">
    <source>
        <dbReference type="ARBA" id="ARBA00023163"/>
    </source>
</evidence>
<evidence type="ECO:0000259" key="4">
    <source>
        <dbReference type="PROSITE" id="PS51118"/>
    </source>
</evidence>
<dbReference type="RefSeq" id="WP_015817602.1">
    <property type="nucleotide sequence ID" value="NC_012997.1"/>
</dbReference>
<keyword evidence="1" id="KW-0805">Transcription regulation</keyword>
<keyword evidence="2" id="KW-0238">DNA-binding</keyword>
<dbReference type="PROSITE" id="PS51118">
    <property type="entry name" value="HTH_HXLR"/>
    <property type="match status" value="1"/>
</dbReference>
<evidence type="ECO:0000313" key="6">
    <source>
        <dbReference type="Proteomes" id="UP000009080"/>
    </source>
</evidence>
<protein>
    <submittedName>
        <fullName evidence="5">Transcriptional regulator, HxlR family</fullName>
    </submittedName>
</protein>
<dbReference type="GO" id="GO:0003677">
    <property type="term" value="F:DNA binding"/>
    <property type="evidence" value="ECO:0007669"/>
    <property type="project" value="UniProtKB-KW"/>
</dbReference>
<dbReference type="KEGG" id="ttu:TERTU_4696"/>
<proteinExistence type="predicted"/>
<reference evidence="5 6" key="1">
    <citation type="journal article" date="2009" name="PLoS ONE">
        <title>The complete genome of Teredinibacter turnerae T7901: an intracellular endosymbiont of marine wood-boring bivalves (shipworms).</title>
        <authorList>
            <person name="Yang J.C."/>
            <person name="Madupu R."/>
            <person name="Durkin A.S."/>
            <person name="Ekborg N.A."/>
            <person name="Pedamallu C.S."/>
            <person name="Hostetler J.B."/>
            <person name="Radune D."/>
            <person name="Toms B.S."/>
            <person name="Henrissat B."/>
            <person name="Coutinho P.M."/>
            <person name="Schwarz S."/>
            <person name="Field L."/>
            <person name="Trindade-Silva A.E."/>
            <person name="Soares C.A.G."/>
            <person name="Elshahawi S."/>
            <person name="Hanora A."/>
            <person name="Schmidt E.W."/>
            <person name="Haygood M.G."/>
            <person name="Posfai J."/>
            <person name="Benner J."/>
            <person name="Madinger C."/>
            <person name="Nove J."/>
            <person name="Anton B."/>
            <person name="Chaudhary K."/>
            <person name="Foster J."/>
            <person name="Holman A."/>
            <person name="Kumar S."/>
            <person name="Lessard P.A."/>
            <person name="Luyten Y.A."/>
            <person name="Slatko B."/>
            <person name="Wood N."/>
            <person name="Wu B."/>
            <person name="Teplitski M."/>
            <person name="Mougous J.D."/>
            <person name="Ward N."/>
            <person name="Eisen J.A."/>
            <person name="Badger J.H."/>
            <person name="Distel D.L."/>
        </authorList>
    </citation>
    <scope>NUCLEOTIDE SEQUENCE [LARGE SCALE GENOMIC DNA]</scope>
    <source>
        <strain evidence="6">ATCC 39867 / T7901</strain>
    </source>
</reference>
<keyword evidence="3" id="KW-0804">Transcription</keyword>
<dbReference type="HOGENOM" id="CLU_111585_5_3_6"/>
<dbReference type="EMBL" id="CP001614">
    <property type="protein sequence ID" value="ACR11490.1"/>
    <property type="molecule type" value="Genomic_DNA"/>
</dbReference>
<dbReference type="InterPro" id="IPR036390">
    <property type="entry name" value="WH_DNA-bd_sf"/>
</dbReference>
<dbReference type="eggNOG" id="COG1733">
    <property type="taxonomic scope" value="Bacteria"/>
</dbReference>
<feature type="domain" description="HTH hxlR-type" evidence="4">
    <location>
        <begin position="17"/>
        <end position="116"/>
    </location>
</feature>
<evidence type="ECO:0000256" key="1">
    <source>
        <dbReference type="ARBA" id="ARBA00023015"/>
    </source>
</evidence>
<accession>C5BKH8</accession>
<dbReference type="OrthoDB" id="9807069at2"/>
<dbReference type="Pfam" id="PF01638">
    <property type="entry name" value="HxlR"/>
    <property type="match status" value="1"/>
</dbReference>
<dbReference type="PANTHER" id="PTHR33204">
    <property type="entry name" value="TRANSCRIPTIONAL REGULATOR, MARR FAMILY"/>
    <property type="match status" value="1"/>
</dbReference>
<dbReference type="SUPFAM" id="SSF46785">
    <property type="entry name" value="Winged helix' DNA-binding domain"/>
    <property type="match status" value="1"/>
</dbReference>